<organism evidence="1">
    <name type="scientific">bioreactor metagenome</name>
    <dbReference type="NCBI Taxonomy" id="1076179"/>
    <lineage>
        <taxon>unclassified sequences</taxon>
        <taxon>metagenomes</taxon>
        <taxon>ecological metagenomes</taxon>
    </lineage>
</organism>
<protein>
    <recommendedName>
        <fullName evidence="2">Glycoside hydrolase family 5 domain-containing protein</fullName>
    </recommendedName>
</protein>
<reference evidence="1" key="1">
    <citation type="submission" date="2019-08" db="EMBL/GenBank/DDBJ databases">
        <authorList>
            <person name="Kucharzyk K."/>
            <person name="Murdoch R.W."/>
            <person name="Higgins S."/>
            <person name="Loffler F."/>
        </authorList>
    </citation>
    <scope>NUCLEOTIDE SEQUENCE</scope>
</reference>
<dbReference type="InterPro" id="IPR017853">
    <property type="entry name" value="GH"/>
</dbReference>
<proteinExistence type="predicted"/>
<evidence type="ECO:0000313" key="1">
    <source>
        <dbReference type="EMBL" id="MPN35119.1"/>
    </source>
</evidence>
<dbReference type="SUPFAM" id="SSF51445">
    <property type="entry name" value="(Trans)glycosidases"/>
    <property type="match status" value="1"/>
</dbReference>
<sequence>MIVEWHFYASGPSKTNDKKLWTSGTAQEQKLINDKINTVLTWQKETGIPTWVGAWMPGNYNDGNDYSVNEQVQFAKFMVQQLNKAGIPFAVNSDTKFYNRESNTWVENMKPDFQAIFNK</sequence>
<dbReference type="Gene3D" id="3.20.20.80">
    <property type="entry name" value="Glycosidases"/>
    <property type="match status" value="1"/>
</dbReference>
<evidence type="ECO:0008006" key="2">
    <source>
        <dbReference type="Google" id="ProtNLM"/>
    </source>
</evidence>
<dbReference type="EMBL" id="VSSQ01088511">
    <property type="protein sequence ID" value="MPN35119.1"/>
    <property type="molecule type" value="Genomic_DNA"/>
</dbReference>
<name>A0A645HAG7_9ZZZZ</name>
<accession>A0A645HAG7</accession>
<gene>
    <name evidence="1" type="ORF">SDC9_182614</name>
</gene>
<comment type="caution">
    <text evidence="1">The sequence shown here is derived from an EMBL/GenBank/DDBJ whole genome shotgun (WGS) entry which is preliminary data.</text>
</comment>
<dbReference type="AlphaFoldDB" id="A0A645HAG7"/>